<organism evidence="1 2">
    <name type="scientific">Chryseobacterium arthrosphaerae</name>
    <dbReference type="NCBI Taxonomy" id="651561"/>
    <lineage>
        <taxon>Bacteria</taxon>
        <taxon>Pseudomonadati</taxon>
        <taxon>Bacteroidota</taxon>
        <taxon>Flavobacteriia</taxon>
        <taxon>Flavobacteriales</taxon>
        <taxon>Weeksellaceae</taxon>
        <taxon>Chryseobacterium group</taxon>
        <taxon>Chryseobacterium</taxon>
    </lineage>
</organism>
<comment type="caution">
    <text evidence="1">The sequence shown here is derived from an EMBL/GenBank/DDBJ whole genome shotgun (WGS) entry which is preliminary data.</text>
</comment>
<dbReference type="EMBL" id="JAZGJU010000082">
    <property type="protein sequence ID" value="MEE6130233.1"/>
    <property type="molecule type" value="Genomic_DNA"/>
</dbReference>
<evidence type="ECO:0000313" key="1">
    <source>
        <dbReference type="EMBL" id="MEE6130233.1"/>
    </source>
</evidence>
<dbReference type="RefSeq" id="WP_330937588.1">
    <property type="nucleotide sequence ID" value="NZ_JAZGJU010000082.1"/>
</dbReference>
<reference evidence="1 2" key="1">
    <citation type="submission" date="2024-01" db="EMBL/GenBank/DDBJ databases">
        <title>Whole genome of Chryseobacterium arthrosphaerae NNCa 2741.</title>
        <authorList>
            <person name="Boriskina E.V."/>
            <person name="Gordinskaya N.A."/>
            <person name="Kropotov V.S."/>
            <person name="Alekseeva A.E."/>
            <person name="Makhova M.A."/>
            <person name="Kryazhev D.V."/>
            <person name="Shkurkina I.S."/>
        </authorList>
    </citation>
    <scope>NUCLEOTIDE SEQUENCE [LARGE SCALE GENOMIC DNA]</scope>
    <source>
        <strain evidence="1 2">NNCa 2741</strain>
    </source>
</reference>
<sequence>MKIKELKLKQKVLINGFAYEYHGVNKVRMPGRWEQKILFKSSEKHPDKHFDIPVGNQDIKDLKIQIVEK</sequence>
<accession>A0ABU7R614</accession>
<proteinExistence type="predicted"/>
<keyword evidence="2" id="KW-1185">Reference proteome</keyword>
<protein>
    <submittedName>
        <fullName evidence="1">Uncharacterized protein</fullName>
    </submittedName>
</protein>
<dbReference type="Proteomes" id="UP001350005">
    <property type="component" value="Unassembled WGS sequence"/>
</dbReference>
<evidence type="ECO:0000313" key="2">
    <source>
        <dbReference type="Proteomes" id="UP001350005"/>
    </source>
</evidence>
<gene>
    <name evidence="1" type="ORF">V2E39_22735</name>
</gene>
<name>A0ABU7R614_9FLAO</name>